<dbReference type="GO" id="GO:0034605">
    <property type="term" value="P:cellular response to heat"/>
    <property type="evidence" value="ECO:0007669"/>
    <property type="project" value="TreeGrafter"/>
</dbReference>
<reference evidence="12" key="2">
    <citation type="submission" date="2021-11" db="EMBL/GenBank/DDBJ databases">
        <authorList>
            <consortium name="Genoscope - CEA"/>
            <person name="William W."/>
        </authorList>
    </citation>
    <scope>NUCLEOTIDE SEQUENCE</scope>
</reference>
<dbReference type="FunFam" id="3.40.50.300:FF:000025">
    <property type="entry name" value="ATP-dependent Clp protease subunit"/>
    <property type="match status" value="1"/>
</dbReference>
<evidence type="ECO:0000256" key="3">
    <source>
        <dbReference type="ARBA" id="ARBA00022741"/>
    </source>
</evidence>
<sequence length="1003" mass="107383">MAPRVLPQSAVLIVTVVAVVGAFRAPRSGLAPRPRQAPGPRRRDARAFSASEITPDAFTEKAWEALQGASQAAQARRGGVVEPEDLLGAILRQDGNGLLNRALRLCEPPADPRALARLAQDKTAGFPTVSGSSAAPGFGPRAQAVVQEALAEGRRLGDRYCSNEVLGLALHAPDACGPLFAAAGVAAPATLRAAVDALRGDKTVDTRTPEATTDALDQYGRDLTKLARAGKLDPVIGRDDEIKRTIQILSRRTKNNACLVGEPGVGKTAIAEGLAQRVVSGDVPEALQGRTIVSLDMGLLIAGAKYRGEFEERLRAVIEEVEAAEGRVILFIDEIHTVVGAGASGGALDASNLLKPALARGELRCVGATTLAEYKQHVEADKALERRFQKVLIREPDVEATVSILRGLKPKFEAHHGIRVLDSALVAAARLSDRYVASRFLPDKAIDVVDEAAAKLNNEVTSRPPALDAADRRAIELEMEKVSLTSSLVETATPEDNDARVAEIDRELAALHDERRRLEDAWQAQRASVGSVGELKETIAAKLKEAEGLEADFDLQRAAEIRYTEVPALEGRLAAAEAALEGGAAESLVARDTVTPDDVAAVVAAWTGVATARLVATERDKLLHLEETLARRVVGQPDAVNLVADAVRRSKAGLGDPSKPIAAFAFLGPTGVGKTELAKALAQEVYDDAGALLRFDMSEYAEKHTVSRLLGAPPGYVGYDQGGQLTEAVRNRPYCVILFDEMEKAHPDVFDTFLQLLDDGILTDGQGQTVNFRDAIVLFTSNVGSQLILDSVADFAVVAARVRDAFLATRLRARAPSRPARERTRDSPREPPAQVDAAGDADGAAELTEIKRKVLDAMRAKFRPEFLNRLDEIVVFNPLRKSMLADIVRLEVAAIAQRLNATHQASLWAGPGATLDRSHQPEGGETCEQHTQVEPDAVEQLALSGFDAAYGARPLKRLVTKALESPLSRAILNDELHAGDTAAFVVEHERLALQIRRGDEAPG</sequence>
<dbReference type="InterPro" id="IPR004176">
    <property type="entry name" value="Clp_R_N"/>
</dbReference>
<dbReference type="PROSITE" id="PS00870">
    <property type="entry name" value="CLPAB_1"/>
    <property type="match status" value="1"/>
</dbReference>
<dbReference type="PROSITE" id="PS00871">
    <property type="entry name" value="CLPAB_2"/>
    <property type="match status" value="1"/>
</dbReference>
<evidence type="ECO:0000256" key="1">
    <source>
        <dbReference type="ARBA" id="ARBA00008675"/>
    </source>
</evidence>
<dbReference type="Pfam" id="PF00004">
    <property type="entry name" value="AAA"/>
    <property type="match status" value="1"/>
</dbReference>
<dbReference type="InterPro" id="IPR027417">
    <property type="entry name" value="P-loop_NTPase"/>
</dbReference>
<dbReference type="InterPro" id="IPR019489">
    <property type="entry name" value="Clp_ATPase_C"/>
</dbReference>
<evidence type="ECO:0000256" key="4">
    <source>
        <dbReference type="ARBA" id="ARBA00022840"/>
    </source>
</evidence>
<dbReference type="InterPro" id="IPR003959">
    <property type="entry name" value="ATPase_AAA_core"/>
</dbReference>
<evidence type="ECO:0000256" key="2">
    <source>
        <dbReference type="ARBA" id="ARBA00022737"/>
    </source>
</evidence>
<accession>A0A7S4E8Z3</accession>
<dbReference type="GO" id="GO:0005524">
    <property type="term" value="F:ATP binding"/>
    <property type="evidence" value="ECO:0007669"/>
    <property type="project" value="UniProtKB-KW"/>
</dbReference>
<dbReference type="SUPFAM" id="SSF81923">
    <property type="entry name" value="Double Clp-N motif"/>
    <property type="match status" value="1"/>
</dbReference>
<dbReference type="EMBL" id="HBIW01015219">
    <property type="protein sequence ID" value="CAE0697681.1"/>
    <property type="molecule type" value="Transcribed_RNA"/>
</dbReference>
<dbReference type="Gene3D" id="1.10.8.60">
    <property type="match status" value="1"/>
</dbReference>
<dbReference type="InterPro" id="IPR036628">
    <property type="entry name" value="Clp_N_dom_sf"/>
</dbReference>
<dbReference type="InterPro" id="IPR001270">
    <property type="entry name" value="ClpA/B"/>
</dbReference>
<dbReference type="Pfam" id="PF10431">
    <property type="entry name" value="ClpB_D2-small"/>
    <property type="match status" value="1"/>
</dbReference>
<dbReference type="AlphaFoldDB" id="A0A7S4E8Z3"/>
<dbReference type="PANTHER" id="PTHR11638:SF18">
    <property type="entry name" value="HEAT SHOCK PROTEIN 104"/>
    <property type="match status" value="1"/>
</dbReference>
<dbReference type="InterPro" id="IPR028299">
    <property type="entry name" value="ClpA/B_CS2"/>
</dbReference>
<dbReference type="FunFam" id="3.40.50.300:FF:000120">
    <property type="entry name" value="ATP-dependent chaperone ClpB"/>
    <property type="match status" value="1"/>
</dbReference>
<dbReference type="GO" id="GO:0005737">
    <property type="term" value="C:cytoplasm"/>
    <property type="evidence" value="ECO:0007669"/>
    <property type="project" value="TreeGrafter"/>
</dbReference>
<evidence type="ECO:0000256" key="5">
    <source>
        <dbReference type="ARBA" id="ARBA00023186"/>
    </source>
</evidence>
<keyword evidence="2 6" id="KW-0677">Repeat</keyword>
<reference evidence="11" key="1">
    <citation type="submission" date="2021-01" db="EMBL/GenBank/DDBJ databases">
        <authorList>
            <person name="Corre E."/>
            <person name="Pelletier E."/>
            <person name="Niang G."/>
            <person name="Scheremetjew M."/>
            <person name="Finn R."/>
            <person name="Kale V."/>
            <person name="Holt S."/>
            <person name="Cochrane G."/>
            <person name="Meng A."/>
            <person name="Brown T."/>
            <person name="Cohen L."/>
        </authorList>
    </citation>
    <scope>NUCLEOTIDE SEQUENCE</scope>
    <source>
        <strain evidence="11">CCMP1756</strain>
    </source>
</reference>
<dbReference type="PROSITE" id="PS51903">
    <property type="entry name" value="CLP_R"/>
    <property type="match status" value="1"/>
</dbReference>
<gene>
    <name evidence="11" type="ORF">PCAL00307_LOCUS13117</name>
    <name evidence="12" type="ORF">PECAL_3P27180</name>
</gene>
<feature type="compositionally biased region" description="Basic and acidic residues" evidence="9">
    <location>
        <begin position="819"/>
        <end position="829"/>
    </location>
</feature>
<protein>
    <recommendedName>
        <fullName evidence="10">Clp R domain-containing protein</fullName>
    </recommendedName>
</protein>
<feature type="region of interest" description="Disordered" evidence="9">
    <location>
        <begin position="817"/>
        <end position="842"/>
    </location>
</feature>
<evidence type="ECO:0000256" key="8">
    <source>
        <dbReference type="SAM" id="Coils"/>
    </source>
</evidence>
<dbReference type="InterPro" id="IPR003593">
    <property type="entry name" value="AAA+_ATPase"/>
</dbReference>
<comment type="similarity">
    <text evidence="1 7">Belongs to the ClpA/ClpB family.</text>
</comment>
<dbReference type="SMART" id="SM00382">
    <property type="entry name" value="AAA"/>
    <property type="match status" value="2"/>
</dbReference>
<evidence type="ECO:0000256" key="7">
    <source>
        <dbReference type="RuleBase" id="RU004432"/>
    </source>
</evidence>
<evidence type="ECO:0000313" key="13">
    <source>
        <dbReference type="Proteomes" id="UP000789595"/>
    </source>
</evidence>
<organism evidence="11">
    <name type="scientific">Pelagomonas calceolata</name>
    <dbReference type="NCBI Taxonomy" id="35677"/>
    <lineage>
        <taxon>Eukaryota</taxon>
        <taxon>Sar</taxon>
        <taxon>Stramenopiles</taxon>
        <taxon>Ochrophyta</taxon>
        <taxon>Pelagophyceae</taxon>
        <taxon>Pelagomonadales</taxon>
        <taxon>Pelagomonadaceae</taxon>
        <taxon>Pelagomonas</taxon>
    </lineage>
</organism>
<dbReference type="OrthoDB" id="47330at2759"/>
<keyword evidence="5 7" id="KW-0143">Chaperone</keyword>
<keyword evidence="13" id="KW-1185">Reference proteome</keyword>
<evidence type="ECO:0000256" key="6">
    <source>
        <dbReference type="PROSITE-ProRule" id="PRU01251"/>
    </source>
</evidence>
<keyword evidence="8" id="KW-0175">Coiled coil</keyword>
<evidence type="ECO:0000313" key="12">
    <source>
        <dbReference type="EMBL" id="CAH0372704.1"/>
    </source>
</evidence>
<dbReference type="Pfam" id="PF17871">
    <property type="entry name" value="AAA_lid_9"/>
    <property type="match status" value="1"/>
</dbReference>
<dbReference type="Pfam" id="PF02861">
    <property type="entry name" value="Clp_N"/>
    <property type="match status" value="1"/>
</dbReference>
<dbReference type="Proteomes" id="UP000789595">
    <property type="component" value="Unassembled WGS sequence"/>
</dbReference>
<keyword evidence="4 7" id="KW-0067">ATP-binding</keyword>
<evidence type="ECO:0000313" key="11">
    <source>
        <dbReference type="EMBL" id="CAE0697681.1"/>
    </source>
</evidence>
<dbReference type="PANTHER" id="PTHR11638">
    <property type="entry name" value="ATP-DEPENDENT CLP PROTEASE"/>
    <property type="match status" value="1"/>
</dbReference>
<dbReference type="GO" id="GO:0016887">
    <property type="term" value="F:ATP hydrolysis activity"/>
    <property type="evidence" value="ECO:0007669"/>
    <property type="project" value="InterPro"/>
</dbReference>
<dbReference type="Gene3D" id="3.40.50.300">
    <property type="entry name" value="P-loop containing nucleotide triphosphate hydrolases"/>
    <property type="match status" value="3"/>
</dbReference>
<dbReference type="SMART" id="SM01086">
    <property type="entry name" value="ClpB_D2-small"/>
    <property type="match status" value="1"/>
</dbReference>
<dbReference type="InterPro" id="IPR050130">
    <property type="entry name" value="ClpA_ClpB"/>
</dbReference>
<evidence type="ECO:0000256" key="9">
    <source>
        <dbReference type="SAM" id="MobiDB-lite"/>
    </source>
</evidence>
<dbReference type="CDD" id="cd00009">
    <property type="entry name" value="AAA"/>
    <property type="match status" value="1"/>
</dbReference>
<dbReference type="InterPro" id="IPR041546">
    <property type="entry name" value="ClpA/ClpB_AAA_lid"/>
</dbReference>
<dbReference type="PRINTS" id="PR00300">
    <property type="entry name" value="CLPPROTEASEA"/>
</dbReference>
<evidence type="ECO:0000259" key="10">
    <source>
        <dbReference type="PROSITE" id="PS51903"/>
    </source>
</evidence>
<dbReference type="Gene3D" id="1.10.1780.10">
    <property type="entry name" value="Clp, N-terminal domain"/>
    <property type="match status" value="1"/>
</dbReference>
<dbReference type="FunFam" id="3.40.50.300:FF:000010">
    <property type="entry name" value="Chaperone clpB 1, putative"/>
    <property type="match status" value="1"/>
</dbReference>
<feature type="coiled-coil region" evidence="8">
    <location>
        <begin position="501"/>
        <end position="552"/>
    </location>
</feature>
<dbReference type="EMBL" id="CAKKNE010000003">
    <property type="protein sequence ID" value="CAH0372704.1"/>
    <property type="molecule type" value="Genomic_DNA"/>
</dbReference>
<dbReference type="CDD" id="cd19499">
    <property type="entry name" value="RecA-like_ClpB_Hsp104-like"/>
    <property type="match status" value="1"/>
</dbReference>
<feature type="domain" description="Clp R" evidence="10">
    <location>
        <begin position="55"/>
        <end position="201"/>
    </location>
</feature>
<name>A0A7S4E8Z3_9STRA</name>
<keyword evidence="3 7" id="KW-0547">Nucleotide-binding</keyword>
<dbReference type="InterPro" id="IPR018368">
    <property type="entry name" value="ClpA/B_CS1"/>
</dbReference>
<dbReference type="SUPFAM" id="SSF52540">
    <property type="entry name" value="P-loop containing nucleoside triphosphate hydrolases"/>
    <property type="match status" value="2"/>
</dbReference>
<dbReference type="Pfam" id="PF07724">
    <property type="entry name" value="AAA_2"/>
    <property type="match status" value="1"/>
</dbReference>
<proteinExistence type="inferred from homology"/>